<dbReference type="NCBIfam" id="TIGR01730">
    <property type="entry name" value="RND_mfp"/>
    <property type="match status" value="2"/>
</dbReference>
<dbReference type="InterPro" id="IPR058625">
    <property type="entry name" value="MdtA-like_BSH"/>
</dbReference>
<comment type="caution">
    <text evidence="10">The sequence shown here is derived from an EMBL/GenBank/DDBJ whole genome shotgun (WGS) entry which is preliminary data.</text>
</comment>
<feature type="coiled-coil region" evidence="3">
    <location>
        <begin position="155"/>
        <end position="189"/>
    </location>
</feature>
<dbReference type="Pfam" id="PF25917">
    <property type="entry name" value="BSH_RND"/>
    <property type="match status" value="1"/>
</dbReference>
<accession>A0AAW9RN52</accession>
<dbReference type="Pfam" id="PF25876">
    <property type="entry name" value="HH_MFP_RND"/>
    <property type="match status" value="1"/>
</dbReference>
<feature type="compositionally biased region" description="Low complexity" evidence="4">
    <location>
        <begin position="265"/>
        <end position="313"/>
    </location>
</feature>
<name>A0AAW9RN52_9HYPH</name>
<keyword evidence="3" id="KW-0175">Coiled coil</keyword>
<evidence type="ECO:0000256" key="3">
    <source>
        <dbReference type="SAM" id="Coils"/>
    </source>
</evidence>
<dbReference type="InterPro" id="IPR058626">
    <property type="entry name" value="MdtA-like_b-barrel"/>
</dbReference>
<feature type="domain" description="Multidrug resistance protein MdtA-like barrel-sandwich hybrid" evidence="7">
    <location>
        <begin position="70"/>
        <end position="217"/>
    </location>
</feature>
<evidence type="ECO:0000256" key="1">
    <source>
        <dbReference type="ARBA" id="ARBA00004196"/>
    </source>
</evidence>
<dbReference type="Gene3D" id="2.40.50.100">
    <property type="match status" value="1"/>
</dbReference>
<dbReference type="Pfam" id="PF25967">
    <property type="entry name" value="RND-MFP_C"/>
    <property type="match status" value="1"/>
</dbReference>
<evidence type="ECO:0000259" key="9">
    <source>
        <dbReference type="Pfam" id="PF25967"/>
    </source>
</evidence>
<organism evidence="10 11">
    <name type="scientific">Microbaculum marinum</name>
    <dbReference type="NCBI Taxonomy" id="1764581"/>
    <lineage>
        <taxon>Bacteria</taxon>
        <taxon>Pseudomonadati</taxon>
        <taxon>Pseudomonadota</taxon>
        <taxon>Alphaproteobacteria</taxon>
        <taxon>Hyphomicrobiales</taxon>
        <taxon>Tepidamorphaceae</taxon>
        <taxon>Microbaculum</taxon>
    </lineage>
</organism>
<feature type="region of interest" description="Disordered" evidence="4">
    <location>
        <begin position="252"/>
        <end position="391"/>
    </location>
</feature>
<proteinExistence type="inferred from homology"/>
<keyword evidence="11" id="KW-1185">Reference proteome</keyword>
<dbReference type="SUPFAM" id="SSF111369">
    <property type="entry name" value="HlyD-like secretion proteins"/>
    <property type="match status" value="2"/>
</dbReference>
<evidence type="ECO:0000313" key="11">
    <source>
        <dbReference type="Proteomes" id="UP001378188"/>
    </source>
</evidence>
<dbReference type="GO" id="GO:0046677">
    <property type="term" value="P:response to antibiotic"/>
    <property type="evidence" value="ECO:0007669"/>
    <property type="project" value="TreeGrafter"/>
</dbReference>
<comment type="subcellular location">
    <subcellularLocation>
        <location evidence="1">Cell envelope</location>
    </subcellularLocation>
</comment>
<feature type="signal peptide" evidence="5">
    <location>
        <begin position="1"/>
        <end position="27"/>
    </location>
</feature>
<keyword evidence="5" id="KW-0732">Signal</keyword>
<dbReference type="InterPro" id="IPR006143">
    <property type="entry name" value="RND_pump_MFP"/>
</dbReference>
<dbReference type="AlphaFoldDB" id="A0AAW9RN52"/>
<comment type="similarity">
    <text evidence="2">Belongs to the membrane fusion protein (MFP) (TC 8.A.1) family.</text>
</comment>
<evidence type="ECO:0000259" key="8">
    <source>
        <dbReference type="Pfam" id="PF25944"/>
    </source>
</evidence>
<protein>
    <submittedName>
        <fullName evidence="10">Efflux RND transporter periplasmic adaptor subunit</fullName>
    </submittedName>
</protein>
<evidence type="ECO:0000259" key="6">
    <source>
        <dbReference type="Pfam" id="PF25876"/>
    </source>
</evidence>
<dbReference type="Pfam" id="PF25944">
    <property type="entry name" value="Beta-barrel_RND"/>
    <property type="match status" value="1"/>
</dbReference>
<gene>
    <name evidence="10" type="ORF">V3328_26430</name>
</gene>
<dbReference type="GO" id="GO:0005886">
    <property type="term" value="C:plasma membrane"/>
    <property type="evidence" value="ECO:0007669"/>
    <property type="project" value="TreeGrafter"/>
</dbReference>
<dbReference type="InterPro" id="IPR058627">
    <property type="entry name" value="MdtA-like_C"/>
</dbReference>
<feature type="domain" description="Multidrug resistance protein MdtA-like beta-barrel" evidence="8">
    <location>
        <begin position="415"/>
        <end position="474"/>
    </location>
</feature>
<evidence type="ECO:0000313" key="10">
    <source>
        <dbReference type="EMBL" id="MEJ8575039.1"/>
    </source>
</evidence>
<sequence>MGLWTNRAGAGCLGLTVAMCFAGVATAQDSKQGSSQSDKPAAPAVVVEAVRNQEITKSTQFVGRVQAIQQTDLKARVEGFLESVEFKEGAMVKSGEQLYQIETGPYEAALAGAQASLASGKASLAGTQARLQDADLTLERQTTLLKSNTVSQAAVDKAQADRDQAYADVQNSQAQIAEANAQIQTAQLNLSYTKVISPIDGRIGKTNYTLGNLVGPSSGTLSTVVQMDPMRVVFSISDRDYVNVVESVQGGAPADASDGTGAQNAATAPSGAADASGSGSAGSAAAGTESPTSGTSGSDASSAASSGSSTAAAGTGGADADGTAEGSAAPAPATSAPATSAPATSDDTASAGASTATTATADTADGAAGTDAASSEAPVAETKGGTPVAPDQDVNKALAAEAAAMDTPNTDVRNDFVPTLILPNGQPYSDKGKISFIDNEVDPNTGTIAVYADFPNKQFVLVPGQFVTVNVAVGEAKSMPVVPAGAVLQDKQGPYVLVVDKDNRAQIQRIETAEKMQTGWAVSAGLTQGQIIIVDGIQKVQPGMVVNPQTAKPAS</sequence>
<dbReference type="InterPro" id="IPR058624">
    <property type="entry name" value="MdtA-like_HH"/>
</dbReference>
<dbReference type="Gene3D" id="1.10.287.470">
    <property type="entry name" value="Helix hairpin bin"/>
    <property type="match status" value="1"/>
</dbReference>
<dbReference type="PANTHER" id="PTHR30158">
    <property type="entry name" value="ACRA/E-RELATED COMPONENT OF DRUG EFFLUX TRANSPORTER"/>
    <property type="match status" value="1"/>
</dbReference>
<dbReference type="Proteomes" id="UP001378188">
    <property type="component" value="Unassembled WGS sequence"/>
</dbReference>
<reference evidence="10 11" key="1">
    <citation type="submission" date="2024-02" db="EMBL/GenBank/DDBJ databases">
        <title>Genome analysis and characterization of Microbaculum marinisediminis sp. nov., isolated from marine sediment.</title>
        <authorList>
            <person name="Du Z.-J."/>
            <person name="Ye Y.-Q."/>
            <person name="Zhang Z.-R."/>
            <person name="Yuan S.-M."/>
            <person name="Zhang X.-Y."/>
        </authorList>
    </citation>
    <scope>NUCLEOTIDE SEQUENCE [LARGE SCALE GENOMIC DNA]</scope>
    <source>
        <strain evidence="10 11">SDUM1044001</strain>
    </source>
</reference>
<evidence type="ECO:0000256" key="2">
    <source>
        <dbReference type="ARBA" id="ARBA00009477"/>
    </source>
</evidence>
<dbReference type="EMBL" id="JAZHOF010000017">
    <property type="protein sequence ID" value="MEJ8575039.1"/>
    <property type="molecule type" value="Genomic_DNA"/>
</dbReference>
<feature type="compositionally biased region" description="Low complexity" evidence="4">
    <location>
        <begin position="320"/>
        <end position="378"/>
    </location>
</feature>
<dbReference type="Gene3D" id="2.40.30.170">
    <property type="match status" value="2"/>
</dbReference>
<evidence type="ECO:0000259" key="7">
    <source>
        <dbReference type="Pfam" id="PF25917"/>
    </source>
</evidence>
<dbReference type="GO" id="GO:0022857">
    <property type="term" value="F:transmembrane transporter activity"/>
    <property type="evidence" value="ECO:0007669"/>
    <property type="project" value="InterPro"/>
</dbReference>
<feature type="domain" description="Multidrug resistance protein MdtA-like alpha-helical hairpin" evidence="6">
    <location>
        <begin position="117"/>
        <end position="193"/>
    </location>
</feature>
<evidence type="ECO:0000256" key="4">
    <source>
        <dbReference type="SAM" id="MobiDB-lite"/>
    </source>
</evidence>
<dbReference type="Gene3D" id="2.40.420.20">
    <property type="match status" value="1"/>
</dbReference>
<dbReference type="RefSeq" id="WP_340332736.1">
    <property type="nucleotide sequence ID" value="NZ_JAZHOF010000017.1"/>
</dbReference>
<evidence type="ECO:0000256" key="5">
    <source>
        <dbReference type="SAM" id="SignalP"/>
    </source>
</evidence>
<feature type="chain" id="PRO_5043611860" evidence="5">
    <location>
        <begin position="28"/>
        <end position="555"/>
    </location>
</feature>
<feature type="domain" description="Multidrug resistance protein MdtA-like C-terminal permuted SH3" evidence="9">
    <location>
        <begin position="481"/>
        <end position="539"/>
    </location>
</feature>